<sequence length="175" mass="19154">MRLDDDLQALIEKVDLENDDSTRARFDDSERRLMREAIHASQTRRDYGEQASASHFRRELDFFVVCLGFGLVAFAVLVMMRWSAAEPLGAPGVFGLAFLAGVSGAVFRHFYLRPDANNRGLILGAAAIVMLVCLIALVAAHAIGGLLGIVLGAVFFRALMRQRLKQNGLTTTASD</sequence>
<feature type="transmembrane region" description="Helical" evidence="1">
    <location>
        <begin position="119"/>
        <end position="137"/>
    </location>
</feature>
<reference evidence="2 3" key="1">
    <citation type="journal article" date="2011" name="J. Bacteriol.">
        <title>Genome sequence of Salinisphaera shabanensis, a gammaproteobacterium from the harsh, variable environment of the brine-seawater interface of the Shaban Deep in the Red Sea.</title>
        <authorList>
            <person name="Antunes A."/>
            <person name="Alam I."/>
            <person name="Bajic V.B."/>
            <person name="Stingl U."/>
        </authorList>
    </citation>
    <scope>NUCLEOTIDE SEQUENCE [LARGE SCALE GENOMIC DNA]</scope>
    <source>
        <strain evidence="2 3">E1L3A</strain>
    </source>
</reference>
<dbReference type="EMBL" id="AFNV02000022">
    <property type="protein sequence ID" value="ERJ18185.1"/>
    <property type="molecule type" value="Genomic_DNA"/>
</dbReference>
<comment type="caution">
    <text evidence="2">The sequence shown here is derived from an EMBL/GenBank/DDBJ whole genome shotgun (WGS) entry which is preliminary data.</text>
</comment>
<feature type="transmembrane region" description="Helical" evidence="1">
    <location>
        <begin position="143"/>
        <end position="160"/>
    </location>
</feature>
<protein>
    <submittedName>
        <fullName evidence="2">Uncharacterized protein</fullName>
    </submittedName>
</protein>
<dbReference type="OrthoDB" id="10013008at2"/>
<evidence type="ECO:0000313" key="3">
    <source>
        <dbReference type="Proteomes" id="UP000006242"/>
    </source>
</evidence>
<feature type="transmembrane region" description="Helical" evidence="1">
    <location>
        <begin position="62"/>
        <end position="82"/>
    </location>
</feature>
<dbReference type="AlphaFoldDB" id="U2EJJ9"/>
<keyword evidence="1" id="KW-1133">Transmembrane helix</keyword>
<reference evidence="2 3" key="2">
    <citation type="journal article" date="2013" name="PLoS ONE">
        <title>INDIGO - INtegrated Data Warehouse of MIcrobial GenOmes with Examples from the Red Sea Extremophiles.</title>
        <authorList>
            <person name="Alam I."/>
            <person name="Antunes A."/>
            <person name="Kamau A.A."/>
            <person name="Ba Alawi W."/>
            <person name="Kalkatawi M."/>
            <person name="Stingl U."/>
            <person name="Bajic V.B."/>
        </authorList>
    </citation>
    <scope>NUCLEOTIDE SEQUENCE [LARGE SCALE GENOMIC DNA]</scope>
    <source>
        <strain evidence="2 3">E1L3A</strain>
    </source>
</reference>
<dbReference type="RefSeq" id="WP_006912416.1">
    <property type="nucleotide sequence ID" value="NZ_AFNV02000022.1"/>
</dbReference>
<keyword evidence="1" id="KW-0472">Membrane</keyword>
<gene>
    <name evidence="2" type="ORF">SSPSH_002962</name>
</gene>
<keyword evidence="1" id="KW-0812">Transmembrane</keyword>
<name>U2EJJ9_9GAMM</name>
<keyword evidence="3" id="KW-1185">Reference proteome</keyword>
<feature type="transmembrane region" description="Helical" evidence="1">
    <location>
        <begin position="88"/>
        <end position="107"/>
    </location>
</feature>
<proteinExistence type="predicted"/>
<organism evidence="2 3">
    <name type="scientific">Salinisphaera shabanensis E1L3A</name>
    <dbReference type="NCBI Taxonomy" id="1033802"/>
    <lineage>
        <taxon>Bacteria</taxon>
        <taxon>Pseudomonadati</taxon>
        <taxon>Pseudomonadota</taxon>
        <taxon>Gammaproteobacteria</taxon>
        <taxon>Salinisphaerales</taxon>
        <taxon>Salinisphaeraceae</taxon>
        <taxon>Salinisphaera</taxon>
    </lineage>
</organism>
<accession>U2EJJ9</accession>
<evidence type="ECO:0000313" key="2">
    <source>
        <dbReference type="EMBL" id="ERJ18185.1"/>
    </source>
</evidence>
<evidence type="ECO:0000256" key="1">
    <source>
        <dbReference type="SAM" id="Phobius"/>
    </source>
</evidence>
<dbReference type="Proteomes" id="UP000006242">
    <property type="component" value="Unassembled WGS sequence"/>
</dbReference>